<dbReference type="Proteomes" id="UP001285154">
    <property type="component" value="Unassembled WGS sequence"/>
</dbReference>
<proteinExistence type="predicted"/>
<keyword evidence="2" id="KW-1185">Reference proteome</keyword>
<dbReference type="RefSeq" id="WP_320246230.1">
    <property type="nucleotide sequence ID" value="NZ_JAVIIQ010000003.1"/>
</dbReference>
<dbReference type="EMBL" id="JAVIIQ010000003">
    <property type="protein sequence ID" value="MDX8530831.1"/>
    <property type="molecule type" value="Genomic_DNA"/>
</dbReference>
<protein>
    <submittedName>
        <fullName evidence="1">Uncharacterized protein</fullName>
    </submittedName>
</protein>
<evidence type="ECO:0000313" key="2">
    <source>
        <dbReference type="Proteomes" id="UP001285154"/>
    </source>
</evidence>
<gene>
    <name evidence="1" type="ORF">RFM42_07565</name>
</gene>
<organism evidence="1 2">
    <name type="scientific">Mesorhizobium vachelliae</name>
    <dbReference type="NCBI Taxonomy" id="3072309"/>
    <lineage>
        <taxon>Bacteria</taxon>
        <taxon>Pseudomonadati</taxon>
        <taxon>Pseudomonadota</taxon>
        <taxon>Alphaproteobacteria</taxon>
        <taxon>Hyphomicrobiales</taxon>
        <taxon>Phyllobacteriaceae</taxon>
        <taxon>Mesorhizobium</taxon>
    </lineage>
</organism>
<reference evidence="1 2" key="1">
    <citation type="submission" date="2023-08" db="EMBL/GenBank/DDBJ databases">
        <title>Implementing the SeqCode for naming new Mesorhizobium species isolated from Vachellia karroo root nodules.</title>
        <authorList>
            <person name="Van Lill M."/>
        </authorList>
    </citation>
    <scope>NUCLEOTIDE SEQUENCE [LARGE SCALE GENOMIC DNA]</scope>
    <source>
        <strain evidence="1 2">VK25D</strain>
    </source>
</reference>
<name>A0ABU5A3Q9_9HYPH</name>
<accession>A0ABU5A3Q9</accession>
<sequence length="46" mass="5332">MKRDLRALQEIPVTEIERLINLGARNRIGDANRHYEAQFGILVDIL</sequence>
<evidence type="ECO:0000313" key="1">
    <source>
        <dbReference type="EMBL" id="MDX8530831.1"/>
    </source>
</evidence>
<comment type="caution">
    <text evidence="1">The sequence shown here is derived from an EMBL/GenBank/DDBJ whole genome shotgun (WGS) entry which is preliminary data.</text>
</comment>